<evidence type="ECO:0000313" key="1">
    <source>
        <dbReference type="EMBL" id="TNN40796.1"/>
    </source>
</evidence>
<dbReference type="AlphaFoldDB" id="A0A4Z2FHV2"/>
<gene>
    <name evidence="1" type="ORF">EYF80_049036</name>
</gene>
<dbReference type="EMBL" id="SRLO01001159">
    <property type="protein sequence ID" value="TNN40796.1"/>
    <property type="molecule type" value="Genomic_DNA"/>
</dbReference>
<organism evidence="1 2">
    <name type="scientific">Liparis tanakae</name>
    <name type="common">Tanaka's snailfish</name>
    <dbReference type="NCBI Taxonomy" id="230148"/>
    <lineage>
        <taxon>Eukaryota</taxon>
        <taxon>Metazoa</taxon>
        <taxon>Chordata</taxon>
        <taxon>Craniata</taxon>
        <taxon>Vertebrata</taxon>
        <taxon>Euteleostomi</taxon>
        <taxon>Actinopterygii</taxon>
        <taxon>Neopterygii</taxon>
        <taxon>Teleostei</taxon>
        <taxon>Neoteleostei</taxon>
        <taxon>Acanthomorphata</taxon>
        <taxon>Eupercaria</taxon>
        <taxon>Perciformes</taxon>
        <taxon>Cottioidei</taxon>
        <taxon>Cottales</taxon>
        <taxon>Liparidae</taxon>
        <taxon>Liparis</taxon>
    </lineage>
</organism>
<reference evidence="1 2" key="1">
    <citation type="submission" date="2019-03" db="EMBL/GenBank/DDBJ databases">
        <title>First draft genome of Liparis tanakae, snailfish: a comprehensive survey of snailfish specific genes.</title>
        <authorList>
            <person name="Kim W."/>
            <person name="Song I."/>
            <person name="Jeong J.-H."/>
            <person name="Kim D."/>
            <person name="Kim S."/>
            <person name="Ryu S."/>
            <person name="Song J.Y."/>
            <person name="Lee S.K."/>
        </authorList>
    </citation>
    <scope>NUCLEOTIDE SEQUENCE [LARGE SCALE GENOMIC DNA]</scope>
    <source>
        <tissue evidence="1">Muscle</tissue>
    </source>
</reference>
<sequence length="165" mass="17917">MDGAVEGSRSRAVGSLLLHVAIVSLRPSNYPGKIQGRTEPAERRRASFDEDRILGIGDILFLLFSRPSAHSILSGDDRPTRIQPKAMMSSSQFEPGGQRRTGGSCTAWWRLLFGATNVSEIRIGGLSRCKILLVLTFENVQESVPVVKVQLSSAERLLGQIPASG</sequence>
<name>A0A4Z2FHV2_9TELE</name>
<keyword evidence="2" id="KW-1185">Reference proteome</keyword>
<dbReference type="Proteomes" id="UP000314294">
    <property type="component" value="Unassembled WGS sequence"/>
</dbReference>
<evidence type="ECO:0000313" key="2">
    <source>
        <dbReference type="Proteomes" id="UP000314294"/>
    </source>
</evidence>
<accession>A0A4Z2FHV2</accession>
<comment type="caution">
    <text evidence="1">The sequence shown here is derived from an EMBL/GenBank/DDBJ whole genome shotgun (WGS) entry which is preliminary data.</text>
</comment>
<proteinExistence type="predicted"/>
<protein>
    <submittedName>
        <fullName evidence="1">Uncharacterized protein</fullName>
    </submittedName>
</protein>